<reference evidence="2 3" key="1">
    <citation type="submission" date="2021-02" db="EMBL/GenBank/DDBJ databases">
        <title>Niveibacterium changnyeongensis HC41.</title>
        <authorList>
            <person name="Kang M."/>
        </authorList>
    </citation>
    <scope>NUCLEOTIDE SEQUENCE [LARGE SCALE GENOMIC DNA]</scope>
    <source>
        <strain evidence="2 3">HC41</strain>
    </source>
</reference>
<evidence type="ECO:0000313" key="2">
    <source>
        <dbReference type="EMBL" id="QSI76819.1"/>
    </source>
</evidence>
<dbReference type="Proteomes" id="UP000663570">
    <property type="component" value="Chromosome"/>
</dbReference>
<protein>
    <submittedName>
        <fullName evidence="2">Nucleotidyltransferase domain-containing protein</fullName>
    </submittedName>
</protein>
<feature type="domain" description="Polymerase beta nucleotidyltransferase" evidence="1">
    <location>
        <begin position="17"/>
        <end position="99"/>
    </location>
</feature>
<proteinExistence type="predicted"/>
<dbReference type="EMBL" id="CP071060">
    <property type="protein sequence ID" value="QSI76819.1"/>
    <property type="molecule type" value="Genomic_DNA"/>
</dbReference>
<dbReference type="Pfam" id="PF18765">
    <property type="entry name" value="Polbeta"/>
    <property type="match status" value="1"/>
</dbReference>
<keyword evidence="3" id="KW-1185">Reference proteome</keyword>
<sequence>MDDDLIYGLAPAHYAAIAEIIARFPAVERVLIYGSRAKGSAKPASDFDLAVFGATLTNEDFARLWAELDALPLAFKLDVLHWDTLGNEALREKIRAEGKAFSPLRKPGA</sequence>
<dbReference type="InterPro" id="IPR041633">
    <property type="entry name" value="Polbeta"/>
</dbReference>
<dbReference type="CDD" id="cd05403">
    <property type="entry name" value="NT_KNTase_like"/>
    <property type="match status" value="1"/>
</dbReference>
<accession>A0ABX7M842</accession>
<dbReference type="SUPFAM" id="SSF81301">
    <property type="entry name" value="Nucleotidyltransferase"/>
    <property type="match status" value="1"/>
</dbReference>
<organism evidence="2 3">
    <name type="scientific">Niveibacterium microcysteis</name>
    <dbReference type="NCBI Taxonomy" id="2811415"/>
    <lineage>
        <taxon>Bacteria</taxon>
        <taxon>Pseudomonadati</taxon>
        <taxon>Pseudomonadota</taxon>
        <taxon>Betaproteobacteria</taxon>
        <taxon>Rhodocyclales</taxon>
        <taxon>Rhodocyclaceae</taxon>
        <taxon>Niveibacterium</taxon>
    </lineage>
</organism>
<dbReference type="RefSeq" id="WP_206254423.1">
    <property type="nucleotide sequence ID" value="NZ_CP071060.1"/>
</dbReference>
<evidence type="ECO:0000259" key="1">
    <source>
        <dbReference type="Pfam" id="PF18765"/>
    </source>
</evidence>
<dbReference type="InterPro" id="IPR043519">
    <property type="entry name" value="NT_sf"/>
</dbReference>
<name>A0ABX7M842_9RHOO</name>
<dbReference type="Gene3D" id="3.30.460.10">
    <property type="entry name" value="Beta Polymerase, domain 2"/>
    <property type="match status" value="1"/>
</dbReference>
<gene>
    <name evidence="2" type="ORF">JY500_20600</name>
</gene>
<evidence type="ECO:0000313" key="3">
    <source>
        <dbReference type="Proteomes" id="UP000663570"/>
    </source>
</evidence>